<dbReference type="EMBL" id="JFKA01000002">
    <property type="protein sequence ID" value="OSQ39699.1"/>
    <property type="molecule type" value="Genomic_DNA"/>
</dbReference>
<evidence type="ECO:0000256" key="3">
    <source>
        <dbReference type="ARBA" id="ARBA00017941"/>
    </source>
</evidence>
<dbReference type="GO" id="GO:0030694">
    <property type="term" value="C:bacterial-type flagellum basal body, rod"/>
    <property type="evidence" value="ECO:0007669"/>
    <property type="project" value="UniProtKB-UniRule"/>
</dbReference>
<dbReference type="Proteomes" id="UP000193391">
    <property type="component" value="Unassembled WGS sequence"/>
</dbReference>
<keyword evidence="8" id="KW-0969">Cilium</keyword>
<dbReference type="InterPro" id="IPR006299">
    <property type="entry name" value="FlgC"/>
</dbReference>
<comment type="similarity">
    <text evidence="2">Belongs to the flagella basal body rod proteins family.</text>
</comment>
<keyword evidence="8" id="KW-0282">Flagellum</keyword>
<dbReference type="PANTHER" id="PTHR30435">
    <property type="entry name" value="FLAGELLAR PROTEIN"/>
    <property type="match status" value="1"/>
</dbReference>
<evidence type="ECO:0000259" key="7">
    <source>
        <dbReference type="Pfam" id="PF06429"/>
    </source>
</evidence>
<keyword evidence="4 6" id="KW-0975">Bacterial flagellum</keyword>
<dbReference type="PANTHER" id="PTHR30435:SF2">
    <property type="entry name" value="FLAGELLAR BASAL-BODY ROD PROTEIN FLGC"/>
    <property type="match status" value="1"/>
</dbReference>
<protein>
    <recommendedName>
        <fullName evidence="3 6">Flagellar basal-body rod protein FlgC</fullName>
    </recommendedName>
</protein>
<organism evidence="8 9">
    <name type="scientific">Thalassospira mesophila</name>
    <dbReference type="NCBI Taxonomy" id="1293891"/>
    <lineage>
        <taxon>Bacteria</taxon>
        <taxon>Pseudomonadati</taxon>
        <taxon>Pseudomonadota</taxon>
        <taxon>Alphaproteobacteria</taxon>
        <taxon>Rhodospirillales</taxon>
        <taxon>Thalassospiraceae</taxon>
        <taxon>Thalassospira</taxon>
    </lineage>
</organism>
<dbReference type="RefSeq" id="WP_085580800.1">
    <property type="nucleotide sequence ID" value="NZ_JFKA01000002.1"/>
</dbReference>
<reference evidence="8 9" key="1">
    <citation type="submission" date="2014-03" db="EMBL/GenBank/DDBJ databases">
        <title>The draft genome sequence of Thalassospira mesophila JCM 18969.</title>
        <authorList>
            <person name="Lai Q."/>
            <person name="Shao Z."/>
        </authorList>
    </citation>
    <scope>NUCLEOTIDE SEQUENCE [LARGE SCALE GENOMIC DNA]</scope>
    <source>
        <strain evidence="8 9">JCM 18969</strain>
    </source>
</reference>
<evidence type="ECO:0000313" key="8">
    <source>
        <dbReference type="EMBL" id="OSQ39699.1"/>
    </source>
</evidence>
<evidence type="ECO:0000256" key="6">
    <source>
        <dbReference type="RuleBase" id="RU362062"/>
    </source>
</evidence>
<dbReference type="OrthoDB" id="9813951at2"/>
<comment type="subcellular location">
    <subcellularLocation>
        <location evidence="1 6">Bacterial flagellum basal body</location>
    </subcellularLocation>
</comment>
<sequence>MELYRAFQISAAGMKVQGTRLRVAAENMANADSLPTEAGKDPYRRKILTFKNVMDRETGADLVKVNKVYTDKSAFGLKYEPGHPAANAQGYVQTPNVEPMIEMMDLREAQRSYEANLNVIQSSRSMLLQTLDIIR</sequence>
<dbReference type="NCBIfam" id="TIGR01395">
    <property type="entry name" value="FlgC"/>
    <property type="match status" value="1"/>
</dbReference>
<keyword evidence="9" id="KW-1185">Reference proteome</keyword>
<accession>A0A1Y2L2J3</accession>
<keyword evidence="8" id="KW-0966">Cell projection</keyword>
<dbReference type="InterPro" id="IPR010930">
    <property type="entry name" value="Flg_bb/hook_C_dom"/>
</dbReference>
<evidence type="ECO:0000256" key="1">
    <source>
        <dbReference type="ARBA" id="ARBA00004117"/>
    </source>
</evidence>
<comment type="subunit">
    <text evidence="5 6">The basal body constitutes a major portion of the flagellar organelle and consists of four rings (L,P,S, and M) mounted on a central rod. The rod consists of about 26 subunits of FlgG in the distal portion, and FlgB, FlgC and FlgF are thought to build up the proximal portion of the rod with about 6 subunits each.</text>
</comment>
<proteinExistence type="inferred from homology"/>
<dbReference type="STRING" id="1293891.TMES_06965"/>
<dbReference type="InterPro" id="IPR019776">
    <property type="entry name" value="Flagellar_basal_body_rod_CS"/>
</dbReference>
<gene>
    <name evidence="8" type="ORF">TMES_06965</name>
</gene>
<dbReference type="AlphaFoldDB" id="A0A1Y2L2J3"/>
<dbReference type="PROSITE" id="PS00588">
    <property type="entry name" value="FLAGELLA_BB_ROD"/>
    <property type="match status" value="1"/>
</dbReference>
<evidence type="ECO:0000256" key="2">
    <source>
        <dbReference type="ARBA" id="ARBA00009677"/>
    </source>
</evidence>
<evidence type="ECO:0000256" key="5">
    <source>
        <dbReference type="ARBA" id="ARBA00025933"/>
    </source>
</evidence>
<dbReference type="GO" id="GO:0071978">
    <property type="term" value="P:bacterial-type flagellum-dependent swarming motility"/>
    <property type="evidence" value="ECO:0007669"/>
    <property type="project" value="TreeGrafter"/>
</dbReference>
<comment type="caution">
    <text evidence="8">The sequence shown here is derived from an EMBL/GenBank/DDBJ whole genome shotgun (WGS) entry which is preliminary data.</text>
</comment>
<feature type="domain" description="Flagellar basal-body/hook protein C-terminal" evidence="7">
    <location>
        <begin position="88"/>
        <end position="132"/>
    </location>
</feature>
<name>A0A1Y2L2J3_9PROT</name>
<dbReference type="Pfam" id="PF06429">
    <property type="entry name" value="Flg_bbr_C"/>
    <property type="match status" value="1"/>
</dbReference>
<evidence type="ECO:0000256" key="4">
    <source>
        <dbReference type="ARBA" id="ARBA00023143"/>
    </source>
</evidence>
<evidence type="ECO:0000313" key="9">
    <source>
        <dbReference type="Proteomes" id="UP000193391"/>
    </source>
</evidence>